<comment type="catalytic activity">
    <reaction evidence="6">
        <text>hydrogencarbonate + H(+) = CO2 + H2O</text>
        <dbReference type="Rhea" id="RHEA:10748"/>
        <dbReference type="ChEBI" id="CHEBI:15377"/>
        <dbReference type="ChEBI" id="CHEBI:15378"/>
        <dbReference type="ChEBI" id="CHEBI:16526"/>
        <dbReference type="ChEBI" id="CHEBI:17544"/>
        <dbReference type="EC" id="4.2.1.1"/>
    </reaction>
</comment>
<dbReference type="SMART" id="SM00947">
    <property type="entry name" value="Pro_CA"/>
    <property type="match status" value="1"/>
</dbReference>
<dbReference type="Proteomes" id="UP000637578">
    <property type="component" value="Unassembled WGS sequence"/>
</dbReference>
<comment type="similarity">
    <text evidence="1">Belongs to the beta-class carbonic anhydrase family.</text>
</comment>
<feature type="binding site" evidence="7">
    <location>
        <position position="92"/>
    </location>
    <ligand>
        <name>Zn(2+)</name>
        <dbReference type="ChEBI" id="CHEBI:29105"/>
    </ligand>
</feature>
<comment type="caution">
    <text evidence="8">The sequence shown here is derived from an EMBL/GenBank/DDBJ whole genome shotgun (WGS) entry which is preliminary data.</text>
</comment>
<evidence type="ECO:0000256" key="7">
    <source>
        <dbReference type="PIRSR" id="PIRSR601765-1"/>
    </source>
</evidence>
<dbReference type="Gene3D" id="3.40.1050.10">
    <property type="entry name" value="Carbonic anhydrase"/>
    <property type="match status" value="1"/>
</dbReference>
<protein>
    <recommendedName>
        <fullName evidence="2">carbonic anhydrase</fullName>
        <ecNumber evidence="2">4.2.1.1</ecNumber>
    </recommendedName>
</protein>
<feature type="binding site" evidence="7">
    <location>
        <position position="89"/>
    </location>
    <ligand>
        <name>Zn(2+)</name>
        <dbReference type="ChEBI" id="CHEBI:29105"/>
    </ligand>
</feature>
<evidence type="ECO:0000313" key="8">
    <source>
        <dbReference type="EMBL" id="GGM44572.1"/>
    </source>
</evidence>
<evidence type="ECO:0000313" key="9">
    <source>
        <dbReference type="Proteomes" id="UP000637578"/>
    </source>
</evidence>
<dbReference type="PANTHER" id="PTHR43175">
    <property type="entry name" value="CARBONIC ANHYDRASE"/>
    <property type="match status" value="1"/>
</dbReference>
<keyword evidence="3 7" id="KW-0479">Metal-binding</keyword>
<sequence length="163" mass="18308">MPAVDDLLQRHQQVAERSAPSVQGAVPGLHVTVVTCMDTRIDPMEVLGLKLGEVHVLRNAGGIVTDDVIRSLSISQRRLQTREVMVIQHTRCGMATLTEDEFRDELERETGLRPTWAVEAFREVTDSVRQSVERARRSPYLLHTDQIRGYVYDVETGALSEVA</sequence>
<reference evidence="8" key="1">
    <citation type="journal article" date="2014" name="Int. J. Syst. Evol. Microbiol.">
        <title>Complete genome sequence of Corynebacterium casei LMG S-19264T (=DSM 44701T), isolated from a smear-ripened cheese.</title>
        <authorList>
            <consortium name="US DOE Joint Genome Institute (JGI-PGF)"/>
            <person name="Walter F."/>
            <person name="Albersmeier A."/>
            <person name="Kalinowski J."/>
            <person name="Ruckert C."/>
        </authorList>
    </citation>
    <scope>NUCLEOTIDE SEQUENCE</scope>
    <source>
        <strain evidence="8">CGMCC 4.5737</strain>
    </source>
</reference>
<gene>
    <name evidence="8" type="primary">cynT</name>
    <name evidence="8" type="ORF">GCM10012275_14500</name>
</gene>
<dbReference type="AlphaFoldDB" id="A0A8J3CBU7"/>
<name>A0A8J3CBU7_9PSEU</name>
<dbReference type="Pfam" id="PF00484">
    <property type="entry name" value="Pro_CA"/>
    <property type="match status" value="1"/>
</dbReference>
<dbReference type="SUPFAM" id="SSF53056">
    <property type="entry name" value="beta-carbonic anhydrase, cab"/>
    <property type="match status" value="1"/>
</dbReference>
<evidence type="ECO:0000256" key="1">
    <source>
        <dbReference type="ARBA" id="ARBA00006217"/>
    </source>
</evidence>
<reference evidence="8" key="2">
    <citation type="submission" date="2020-09" db="EMBL/GenBank/DDBJ databases">
        <authorList>
            <person name="Sun Q."/>
            <person name="Zhou Y."/>
        </authorList>
    </citation>
    <scope>NUCLEOTIDE SEQUENCE</scope>
    <source>
        <strain evidence="8">CGMCC 4.5737</strain>
    </source>
</reference>
<dbReference type="InterPro" id="IPR001765">
    <property type="entry name" value="Carbonic_anhydrase"/>
</dbReference>
<proteinExistence type="inferred from homology"/>
<dbReference type="EMBL" id="BMMK01000004">
    <property type="protein sequence ID" value="GGM44572.1"/>
    <property type="molecule type" value="Genomic_DNA"/>
</dbReference>
<dbReference type="GO" id="GO:0004089">
    <property type="term" value="F:carbonate dehydratase activity"/>
    <property type="evidence" value="ECO:0007669"/>
    <property type="project" value="UniProtKB-EC"/>
</dbReference>
<feature type="binding site" evidence="7">
    <location>
        <position position="38"/>
    </location>
    <ligand>
        <name>Zn(2+)</name>
        <dbReference type="ChEBI" id="CHEBI:29105"/>
    </ligand>
</feature>
<comment type="cofactor">
    <cofactor evidence="7">
        <name>Zn(2+)</name>
        <dbReference type="ChEBI" id="CHEBI:29105"/>
    </cofactor>
    <text evidence="7">Binds 1 zinc ion per subunit.</text>
</comment>
<evidence type="ECO:0000256" key="4">
    <source>
        <dbReference type="ARBA" id="ARBA00022833"/>
    </source>
</evidence>
<dbReference type="PANTHER" id="PTHR43175:SF3">
    <property type="entry name" value="CARBON DISULFIDE HYDROLASE"/>
    <property type="match status" value="1"/>
</dbReference>
<evidence type="ECO:0000256" key="5">
    <source>
        <dbReference type="ARBA" id="ARBA00024993"/>
    </source>
</evidence>
<evidence type="ECO:0000256" key="2">
    <source>
        <dbReference type="ARBA" id="ARBA00012925"/>
    </source>
</evidence>
<evidence type="ECO:0000256" key="3">
    <source>
        <dbReference type="ARBA" id="ARBA00022723"/>
    </source>
</evidence>
<organism evidence="8 9">
    <name type="scientific">Longimycelium tulufanense</name>
    <dbReference type="NCBI Taxonomy" id="907463"/>
    <lineage>
        <taxon>Bacteria</taxon>
        <taxon>Bacillati</taxon>
        <taxon>Actinomycetota</taxon>
        <taxon>Actinomycetes</taxon>
        <taxon>Pseudonocardiales</taxon>
        <taxon>Pseudonocardiaceae</taxon>
        <taxon>Longimycelium</taxon>
    </lineage>
</organism>
<dbReference type="CDD" id="cd03379">
    <property type="entry name" value="beta_CA_cladeD"/>
    <property type="match status" value="1"/>
</dbReference>
<evidence type="ECO:0000256" key="6">
    <source>
        <dbReference type="ARBA" id="ARBA00048348"/>
    </source>
</evidence>
<accession>A0A8J3CBU7</accession>
<dbReference type="RefSeq" id="WP_189055165.1">
    <property type="nucleotide sequence ID" value="NZ_BMMK01000004.1"/>
</dbReference>
<dbReference type="GO" id="GO:0008270">
    <property type="term" value="F:zinc ion binding"/>
    <property type="evidence" value="ECO:0007669"/>
    <property type="project" value="InterPro"/>
</dbReference>
<dbReference type="InterPro" id="IPR036874">
    <property type="entry name" value="Carbonic_anhydrase_sf"/>
</dbReference>
<keyword evidence="4 7" id="KW-0862">Zinc</keyword>
<keyword evidence="9" id="KW-1185">Reference proteome</keyword>
<feature type="binding site" evidence="7">
    <location>
        <position position="36"/>
    </location>
    <ligand>
        <name>Zn(2+)</name>
        <dbReference type="ChEBI" id="CHEBI:29105"/>
    </ligand>
</feature>
<comment type="function">
    <text evidence="5">Catalyzes the reversible hydration of carbon dioxide to form bicarbonate.</text>
</comment>
<dbReference type="EC" id="4.2.1.1" evidence="2"/>